<dbReference type="OrthoDB" id="6080407at2"/>
<feature type="coiled-coil region" evidence="1">
    <location>
        <begin position="72"/>
        <end position="106"/>
    </location>
</feature>
<accession>A0A316FZH2</accession>
<organism evidence="2 3">
    <name type="scientific">Pleionea mediterranea</name>
    <dbReference type="NCBI Taxonomy" id="523701"/>
    <lineage>
        <taxon>Bacteria</taxon>
        <taxon>Pseudomonadati</taxon>
        <taxon>Pseudomonadota</taxon>
        <taxon>Gammaproteobacteria</taxon>
        <taxon>Oceanospirillales</taxon>
        <taxon>Pleioneaceae</taxon>
        <taxon>Pleionea</taxon>
    </lineage>
</organism>
<evidence type="ECO:0000256" key="1">
    <source>
        <dbReference type="SAM" id="Coils"/>
    </source>
</evidence>
<dbReference type="Proteomes" id="UP000245790">
    <property type="component" value="Unassembled WGS sequence"/>
</dbReference>
<keyword evidence="3" id="KW-1185">Reference proteome</keyword>
<comment type="caution">
    <text evidence="2">The sequence shown here is derived from an EMBL/GenBank/DDBJ whole genome shotgun (WGS) entry which is preliminary data.</text>
</comment>
<dbReference type="AlphaFoldDB" id="A0A316FZH2"/>
<keyword evidence="1" id="KW-0175">Coiled coil</keyword>
<name>A0A316FZH2_9GAMM</name>
<dbReference type="RefSeq" id="WP_109761872.1">
    <property type="nucleotide sequence ID" value="NZ_QGGU01000002.1"/>
</dbReference>
<evidence type="ECO:0008006" key="4">
    <source>
        <dbReference type="Google" id="ProtNLM"/>
    </source>
</evidence>
<reference evidence="2 3" key="1">
    <citation type="submission" date="2018-05" db="EMBL/GenBank/DDBJ databases">
        <title>Genomic Encyclopedia of Type Strains, Phase IV (KMG-IV): sequencing the most valuable type-strain genomes for metagenomic binning, comparative biology and taxonomic classification.</title>
        <authorList>
            <person name="Goeker M."/>
        </authorList>
    </citation>
    <scope>NUCLEOTIDE SEQUENCE [LARGE SCALE GENOMIC DNA]</scope>
    <source>
        <strain evidence="2 3">DSM 25350</strain>
    </source>
</reference>
<gene>
    <name evidence="2" type="ORF">C8D97_102203</name>
</gene>
<evidence type="ECO:0000313" key="2">
    <source>
        <dbReference type="EMBL" id="PWK53813.1"/>
    </source>
</evidence>
<protein>
    <recommendedName>
        <fullName evidence="4">DUF4124 domain-containing protein</fullName>
    </recommendedName>
</protein>
<proteinExistence type="predicted"/>
<sequence length="329" mass="37762">MKNIMIKPLRTLSLLLVVATLFSPLTHAKKYYRFVNDEGQVILIDQLTPEAVNKGYDVINEQGQLVQSVPPAKTLGELQEEKQRQLEEKRKQREQQRQIRRDAELLRLFGSAEDIMRARDSALLGIEQRQELNNNDQQLLKASLEDLQRRAADYERLGKPVPQKLKDNITSTQKQIAERERNETIIEQERESIVANFERDLIRFKELQAKRMAHKFKNNRDKSNQANMMVMSCNEVEYCKNIWQLAQVYAQTTASGRLEVVTDTIILTSAPKADTEIGIAFSKLPSKADTQIILEVSCNNTDAGEQLCASSEARKVVQGFQDFIDKQLR</sequence>
<dbReference type="EMBL" id="QGGU01000002">
    <property type="protein sequence ID" value="PWK53813.1"/>
    <property type="molecule type" value="Genomic_DNA"/>
</dbReference>
<evidence type="ECO:0000313" key="3">
    <source>
        <dbReference type="Proteomes" id="UP000245790"/>
    </source>
</evidence>